<dbReference type="Pfam" id="PF04325">
    <property type="entry name" value="DUF465"/>
    <property type="match status" value="1"/>
</dbReference>
<protein>
    <submittedName>
        <fullName evidence="2">DUF465 domain-containing protein</fullName>
    </submittedName>
</protein>
<proteinExistence type="predicted"/>
<keyword evidence="3" id="KW-1185">Reference proteome</keyword>
<evidence type="ECO:0000313" key="2">
    <source>
        <dbReference type="EMBL" id="MEX1663741.1"/>
    </source>
</evidence>
<dbReference type="InterPro" id="IPR007420">
    <property type="entry name" value="DUF465"/>
</dbReference>
<organism evidence="2 3">
    <name type="scientific">Thioclava arctica</name>
    <dbReference type="NCBI Taxonomy" id="3238301"/>
    <lineage>
        <taxon>Bacteria</taxon>
        <taxon>Pseudomonadati</taxon>
        <taxon>Pseudomonadota</taxon>
        <taxon>Alphaproteobacteria</taxon>
        <taxon>Rhodobacterales</taxon>
        <taxon>Paracoccaceae</taxon>
        <taxon>Thioclava</taxon>
    </lineage>
</organism>
<feature type="coiled-coil region" evidence="1">
    <location>
        <begin position="43"/>
        <end position="70"/>
    </location>
</feature>
<accession>A0ABV3TQ67</accession>
<gene>
    <name evidence="2" type="ORF">AB4874_19385</name>
</gene>
<keyword evidence="1" id="KW-0175">Coiled coil</keyword>
<evidence type="ECO:0000313" key="3">
    <source>
        <dbReference type="Proteomes" id="UP001557465"/>
    </source>
</evidence>
<dbReference type="Gene3D" id="6.10.280.50">
    <property type="match status" value="1"/>
</dbReference>
<evidence type="ECO:0000256" key="1">
    <source>
        <dbReference type="SAM" id="Coils"/>
    </source>
</evidence>
<dbReference type="InterPro" id="IPR038444">
    <property type="entry name" value="DUF465_sf"/>
</dbReference>
<name>A0ABV3TQ67_9RHOB</name>
<sequence>MNISKRTHAAVAARIAALRVRHRALDETVAKEQKRSWRDMALLQRLKRRRLRLKDELARYEGVLRTLTRRRAPN</sequence>
<dbReference type="Proteomes" id="UP001557465">
    <property type="component" value="Unassembled WGS sequence"/>
</dbReference>
<comment type="caution">
    <text evidence="2">The sequence shown here is derived from an EMBL/GenBank/DDBJ whole genome shotgun (WGS) entry which is preliminary data.</text>
</comment>
<dbReference type="EMBL" id="JBFRYC010000027">
    <property type="protein sequence ID" value="MEX1663741.1"/>
    <property type="molecule type" value="Genomic_DNA"/>
</dbReference>
<reference evidence="2 3" key="1">
    <citation type="journal article" date="2011" name="Int. J. Syst. Evol. Microbiol.">
        <title>Zhongshania antarctica gen. nov., sp. nov. and Zhongshania guokunii sp. nov., gammaproteobacteria respectively isolated from coastal attached (fast) ice and surface seawater of the Antarctic.</title>
        <authorList>
            <person name="Li H.J."/>
            <person name="Zhang X.Y."/>
            <person name="Chen C.X."/>
            <person name="Zhang Y.J."/>
            <person name="Gao Z.M."/>
            <person name="Yu Y."/>
            <person name="Chen X.L."/>
            <person name="Chen B."/>
            <person name="Zhang Y.Z."/>
        </authorList>
    </citation>
    <scope>NUCLEOTIDE SEQUENCE [LARGE SCALE GENOMIC DNA]</scope>
    <source>
        <strain evidence="2 3">15-R06ZXC-3</strain>
    </source>
</reference>
<dbReference type="RefSeq" id="WP_368393239.1">
    <property type="nucleotide sequence ID" value="NZ_JBFRYC010000027.1"/>
</dbReference>